<keyword evidence="2 5" id="KW-0808">Transferase</keyword>
<protein>
    <submittedName>
        <fullName evidence="5">Glycosyl transferase</fullName>
    </submittedName>
</protein>
<evidence type="ECO:0000256" key="1">
    <source>
        <dbReference type="ARBA" id="ARBA00022676"/>
    </source>
</evidence>
<sequence>MKISMVSEHASPLAAPGSVDAGGQNVHVAALSLALARRGHEVTVFTRRDDPELPTSVPLGDGVEVVHVDAGPAARVPKDELLPHMDELARGIAAVWAEDPPEVVHAHFWMSGVASLAAAALGVSPAPPVLQTFHALGTVKRRHQGAADTSPAARAWLEPHVARTVTGVIASCSDEAFELRSMGVPSQNISIAPCGVDVTAFSPDGPVEPRGLAHRIVSIGRLVPRKGVDLVILALGILAAQGRDDIELVVAGSAEGPAARDPEIARLRQIARGCGVEDRVIFRGPVARESVPALLRSADAVVCAPWYEPFGIVPLEAMACGVPVVAAAVGGLIDTVIDGITGMHVPPRDAQAIADALGAILADDRVRDRMGRAGRERVEARYTWDRVAAQVEHAYLEALASGAHAAQAAGPATEWALR</sequence>
<feature type="domain" description="Glycosyl transferase family 1" evidence="3">
    <location>
        <begin position="216"/>
        <end position="377"/>
    </location>
</feature>
<dbReference type="InterPro" id="IPR001296">
    <property type="entry name" value="Glyco_trans_1"/>
</dbReference>
<accession>A0ABQ2N4M8</accession>
<feature type="domain" description="Glycosyltransferase subfamily 4-like N-terminal" evidence="4">
    <location>
        <begin position="22"/>
        <end position="198"/>
    </location>
</feature>
<organism evidence="5 6">
    <name type="scientific">Microbacterium nanhaiense</name>
    <dbReference type="NCBI Taxonomy" id="1301026"/>
    <lineage>
        <taxon>Bacteria</taxon>
        <taxon>Bacillati</taxon>
        <taxon>Actinomycetota</taxon>
        <taxon>Actinomycetes</taxon>
        <taxon>Micrococcales</taxon>
        <taxon>Microbacteriaceae</taxon>
        <taxon>Microbacterium</taxon>
    </lineage>
</organism>
<dbReference type="InterPro" id="IPR028098">
    <property type="entry name" value="Glyco_trans_4-like_N"/>
</dbReference>
<dbReference type="SUPFAM" id="SSF53756">
    <property type="entry name" value="UDP-Glycosyltransferase/glycogen phosphorylase"/>
    <property type="match status" value="1"/>
</dbReference>
<reference evidence="6" key="1">
    <citation type="journal article" date="2019" name="Int. J. Syst. Evol. Microbiol.">
        <title>The Global Catalogue of Microorganisms (GCM) 10K type strain sequencing project: providing services to taxonomists for standard genome sequencing and annotation.</title>
        <authorList>
            <consortium name="The Broad Institute Genomics Platform"/>
            <consortium name="The Broad Institute Genome Sequencing Center for Infectious Disease"/>
            <person name="Wu L."/>
            <person name="Ma J."/>
        </authorList>
    </citation>
    <scope>NUCLEOTIDE SEQUENCE [LARGE SCALE GENOMIC DNA]</scope>
    <source>
        <strain evidence="6">CGMCC 4.7181</strain>
    </source>
</reference>
<dbReference type="Pfam" id="PF00534">
    <property type="entry name" value="Glycos_transf_1"/>
    <property type="match status" value="1"/>
</dbReference>
<dbReference type="Proteomes" id="UP000638043">
    <property type="component" value="Unassembled WGS sequence"/>
</dbReference>
<dbReference type="RefSeq" id="WP_188702774.1">
    <property type="nucleotide sequence ID" value="NZ_BMMQ01000010.1"/>
</dbReference>
<proteinExistence type="predicted"/>
<evidence type="ECO:0000313" key="5">
    <source>
        <dbReference type="EMBL" id="GGO66816.1"/>
    </source>
</evidence>
<evidence type="ECO:0000259" key="4">
    <source>
        <dbReference type="Pfam" id="PF13439"/>
    </source>
</evidence>
<keyword evidence="6" id="KW-1185">Reference proteome</keyword>
<evidence type="ECO:0000256" key="2">
    <source>
        <dbReference type="ARBA" id="ARBA00022679"/>
    </source>
</evidence>
<dbReference type="PANTHER" id="PTHR12526">
    <property type="entry name" value="GLYCOSYLTRANSFERASE"/>
    <property type="match status" value="1"/>
</dbReference>
<dbReference type="Pfam" id="PF13439">
    <property type="entry name" value="Glyco_transf_4"/>
    <property type="match status" value="1"/>
</dbReference>
<evidence type="ECO:0000259" key="3">
    <source>
        <dbReference type="Pfam" id="PF00534"/>
    </source>
</evidence>
<dbReference type="GO" id="GO:0016740">
    <property type="term" value="F:transferase activity"/>
    <property type="evidence" value="ECO:0007669"/>
    <property type="project" value="UniProtKB-KW"/>
</dbReference>
<dbReference type="Gene3D" id="3.40.50.2000">
    <property type="entry name" value="Glycogen Phosphorylase B"/>
    <property type="match status" value="2"/>
</dbReference>
<dbReference type="EMBL" id="BMMQ01000010">
    <property type="protein sequence ID" value="GGO66816.1"/>
    <property type="molecule type" value="Genomic_DNA"/>
</dbReference>
<dbReference type="PANTHER" id="PTHR12526:SF635">
    <property type="entry name" value="GLYCOSYL TRANSFERASE GROUP 1"/>
    <property type="match status" value="1"/>
</dbReference>
<evidence type="ECO:0000313" key="6">
    <source>
        <dbReference type="Proteomes" id="UP000638043"/>
    </source>
</evidence>
<gene>
    <name evidence="5" type="ORF">GCM10010910_27120</name>
</gene>
<name>A0ABQ2N4M8_9MICO</name>
<keyword evidence="1" id="KW-0328">Glycosyltransferase</keyword>
<comment type="caution">
    <text evidence="5">The sequence shown here is derived from an EMBL/GenBank/DDBJ whole genome shotgun (WGS) entry which is preliminary data.</text>
</comment>